<dbReference type="InterPro" id="IPR029071">
    <property type="entry name" value="Ubiquitin-like_domsf"/>
</dbReference>
<name>A0A9D4S2E2_DREPO</name>
<evidence type="ECO:0000313" key="11">
    <source>
        <dbReference type="EMBL" id="KAH3887327.1"/>
    </source>
</evidence>
<feature type="region of interest" description="Disordered" evidence="8">
    <location>
        <begin position="174"/>
        <end position="194"/>
    </location>
</feature>
<keyword evidence="6" id="KW-0206">Cytoskeleton</keyword>
<dbReference type="GO" id="GO:0005794">
    <property type="term" value="C:Golgi apparatus"/>
    <property type="evidence" value="ECO:0007669"/>
    <property type="project" value="UniProtKB-SubCell"/>
</dbReference>
<dbReference type="Gene3D" id="3.30.420.210">
    <property type="entry name" value="SEP domain"/>
    <property type="match status" value="1"/>
</dbReference>
<evidence type="ECO:0000256" key="8">
    <source>
        <dbReference type="SAM" id="MobiDB-lite"/>
    </source>
</evidence>
<dbReference type="InterPro" id="IPR001012">
    <property type="entry name" value="UBX_dom"/>
</dbReference>
<dbReference type="GO" id="GO:0061025">
    <property type="term" value="P:membrane fusion"/>
    <property type="evidence" value="ECO:0007669"/>
    <property type="project" value="TreeGrafter"/>
</dbReference>
<evidence type="ECO:0000256" key="1">
    <source>
        <dbReference type="ARBA" id="ARBA00004123"/>
    </source>
</evidence>
<keyword evidence="12" id="KW-1185">Reference proteome</keyword>
<feature type="compositionally biased region" description="Low complexity" evidence="8">
    <location>
        <begin position="310"/>
        <end position="319"/>
    </location>
</feature>
<dbReference type="FunFam" id="1.10.8.10:FF:000020">
    <property type="entry name" value="NSFL1 (p97) cofactor (p47)"/>
    <property type="match status" value="1"/>
</dbReference>
<dbReference type="Gene3D" id="1.10.8.10">
    <property type="entry name" value="DNA helicase RuvA subunit, C-terminal domain"/>
    <property type="match status" value="1"/>
</dbReference>
<dbReference type="GO" id="GO:0005813">
    <property type="term" value="C:centrosome"/>
    <property type="evidence" value="ECO:0007669"/>
    <property type="project" value="UniProtKB-SubCell"/>
</dbReference>
<evidence type="ECO:0000256" key="6">
    <source>
        <dbReference type="ARBA" id="ARBA00023212"/>
    </source>
</evidence>
<dbReference type="Proteomes" id="UP000828390">
    <property type="component" value="Unassembled WGS sequence"/>
</dbReference>
<evidence type="ECO:0000256" key="4">
    <source>
        <dbReference type="ARBA" id="ARBA00022490"/>
    </source>
</evidence>
<feature type="domain" description="UBX" evidence="9">
    <location>
        <begin position="329"/>
        <end position="406"/>
    </location>
</feature>
<evidence type="ECO:0000256" key="5">
    <source>
        <dbReference type="ARBA" id="ARBA00023034"/>
    </source>
</evidence>
<dbReference type="SUPFAM" id="SSF46934">
    <property type="entry name" value="UBA-like"/>
    <property type="match status" value="1"/>
</dbReference>
<dbReference type="SMART" id="SM00553">
    <property type="entry name" value="SEP"/>
    <property type="match status" value="1"/>
</dbReference>
<dbReference type="CDD" id="cd14348">
    <property type="entry name" value="UBA_p47"/>
    <property type="match status" value="1"/>
</dbReference>
<dbReference type="Pfam" id="PF08059">
    <property type="entry name" value="SEP"/>
    <property type="match status" value="1"/>
</dbReference>
<evidence type="ECO:0000259" key="9">
    <source>
        <dbReference type="PROSITE" id="PS50033"/>
    </source>
</evidence>
<dbReference type="SMART" id="SM00166">
    <property type="entry name" value="UBX"/>
    <property type="match status" value="1"/>
</dbReference>
<dbReference type="OrthoDB" id="25887at2759"/>
<keyword evidence="7" id="KW-0539">Nucleus</keyword>
<dbReference type="GO" id="GO:0005829">
    <property type="term" value="C:cytosol"/>
    <property type="evidence" value="ECO:0007669"/>
    <property type="project" value="TreeGrafter"/>
</dbReference>
<comment type="subcellular location">
    <subcellularLocation>
        <location evidence="2">Cytoplasm</location>
        <location evidence="2">Cytoskeleton</location>
        <location evidence="2">Microtubule organizing center</location>
        <location evidence="2">Centrosome</location>
    </subcellularLocation>
    <subcellularLocation>
        <location evidence="3">Golgi apparatus</location>
    </subcellularLocation>
    <subcellularLocation>
        <location evidence="1">Nucleus</location>
    </subcellularLocation>
</comment>
<dbReference type="Pfam" id="PF00789">
    <property type="entry name" value="UBX"/>
    <property type="match status" value="1"/>
</dbReference>
<dbReference type="InterPro" id="IPR009060">
    <property type="entry name" value="UBA-like_sf"/>
</dbReference>
<dbReference type="PROSITE" id="PS51399">
    <property type="entry name" value="SEP"/>
    <property type="match status" value="1"/>
</dbReference>
<evidence type="ECO:0000256" key="7">
    <source>
        <dbReference type="ARBA" id="ARBA00023242"/>
    </source>
</evidence>
<keyword evidence="4" id="KW-0963">Cytoplasm</keyword>
<dbReference type="GO" id="GO:0005634">
    <property type="term" value="C:nucleus"/>
    <property type="evidence" value="ECO:0007669"/>
    <property type="project" value="UniProtKB-SubCell"/>
</dbReference>
<reference evidence="11" key="1">
    <citation type="journal article" date="2019" name="bioRxiv">
        <title>The Genome of the Zebra Mussel, Dreissena polymorpha: A Resource for Invasive Species Research.</title>
        <authorList>
            <person name="McCartney M.A."/>
            <person name="Auch B."/>
            <person name="Kono T."/>
            <person name="Mallez S."/>
            <person name="Zhang Y."/>
            <person name="Obille A."/>
            <person name="Becker A."/>
            <person name="Abrahante J.E."/>
            <person name="Garbe J."/>
            <person name="Badalamenti J.P."/>
            <person name="Herman A."/>
            <person name="Mangelson H."/>
            <person name="Liachko I."/>
            <person name="Sullivan S."/>
            <person name="Sone E.D."/>
            <person name="Koren S."/>
            <person name="Silverstein K.A.T."/>
            <person name="Beckman K.B."/>
            <person name="Gohl D.M."/>
        </authorList>
    </citation>
    <scope>NUCLEOTIDE SEQUENCE</scope>
    <source>
        <strain evidence="11">Duluth1</strain>
        <tissue evidence="11">Whole animal</tissue>
    </source>
</reference>
<evidence type="ECO:0000256" key="3">
    <source>
        <dbReference type="ARBA" id="ARBA00004555"/>
    </source>
</evidence>
<dbReference type="CDD" id="cd01770">
    <property type="entry name" value="UBX_UBXN2"/>
    <property type="match status" value="1"/>
</dbReference>
<evidence type="ECO:0000313" key="12">
    <source>
        <dbReference type="Proteomes" id="UP000828390"/>
    </source>
</evidence>
<feature type="region of interest" description="Disordered" evidence="8">
    <location>
        <begin position="40"/>
        <end position="138"/>
    </location>
</feature>
<dbReference type="EMBL" id="JAIWYP010000001">
    <property type="protein sequence ID" value="KAH3887327.1"/>
    <property type="molecule type" value="Genomic_DNA"/>
</dbReference>
<dbReference type="PANTHER" id="PTHR23333">
    <property type="entry name" value="UBX DOMAIN CONTAINING PROTEIN"/>
    <property type="match status" value="1"/>
</dbReference>
<evidence type="ECO:0000259" key="10">
    <source>
        <dbReference type="PROSITE" id="PS51399"/>
    </source>
</evidence>
<dbReference type="SUPFAM" id="SSF54236">
    <property type="entry name" value="Ubiquitin-like"/>
    <property type="match status" value="1"/>
</dbReference>
<dbReference type="InterPro" id="IPR012989">
    <property type="entry name" value="SEP_domain"/>
</dbReference>
<dbReference type="PROSITE" id="PS50033">
    <property type="entry name" value="UBX"/>
    <property type="match status" value="1"/>
</dbReference>
<proteinExistence type="predicted"/>
<dbReference type="GO" id="GO:0007030">
    <property type="term" value="P:Golgi organization"/>
    <property type="evidence" value="ECO:0007669"/>
    <property type="project" value="TreeGrafter"/>
</dbReference>
<dbReference type="GO" id="GO:0000045">
    <property type="term" value="P:autophagosome assembly"/>
    <property type="evidence" value="ECO:0007669"/>
    <property type="project" value="TreeGrafter"/>
</dbReference>
<accession>A0A9D4S2E2</accession>
<dbReference type="AlphaFoldDB" id="A0A9D4S2E2"/>
<gene>
    <name evidence="11" type="ORF">DPMN_011343</name>
</gene>
<dbReference type="GO" id="GO:0043130">
    <property type="term" value="F:ubiquitin binding"/>
    <property type="evidence" value="ECO:0007669"/>
    <property type="project" value="TreeGrafter"/>
</dbReference>
<dbReference type="GO" id="GO:0043161">
    <property type="term" value="P:proteasome-mediated ubiquitin-dependent protein catabolic process"/>
    <property type="evidence" value="ECO:0007669"/>
    <property type="project" value="TreeGrafter"/>
</dbReference>
<dbReference type="InterPro" id="IPR036241">
    <property type="entry name" value="NSFL1C_SEP_dom_sf"/>
</dbReference>
<feature type="region of interest" description="Disordered" evidence="8">
    <location>
        <begin position="310"/>
        <end position="330"/>
    </location>
</feature>
<keyword evidence="5" id="KW-0333">Golgi apparatus</keyword>
<reference evidence="11" key="2">
    <citation type="submission" date="2020-11" db="EMBL/GenBank/DDBJ databases">
        <authorList>
            <person name="McCartney M.A."/>
            <person name="Auch B."/>
            <person name="Kono T."/>
            <person name="Mallez S."/>
            <person name="Becker A."/>
            <person name="Gohl D.M."/>
            <person name="Silverstein K.A.T."/>
            <person name="Koren S."/>
            <person name="Bechman K.B."/>
            <person name="Herman A."/>
            <person name="Abrahante J.E."/>
            <person name="Garbe J."/>
        </authorList>
    </citation>
    <scope>NUCLEOTIDE SEQUENCE</scope>
    <source>
        <strain evidence="11">Duluth1</strain>
        <tissue evidence="11">Whole animal</tissue>
    </source>
</reference>
<dbReference type="GO" id="GO:0031468">
    <property type="term" value="P:nuclear membrane reassembly"/>
    <property type="evidence" value="ECO:0007669"/>
    <property type="project" value="TreeGrafter"/>
</dbReference>
<organism evidence="11 12">
    <name type="scientific">Dreissena polymorpha</name>
    <name type="common">Zebra mussel</name>
    <name type="synonym">Mytilus polymorpha</name>
    <dbReference type="NCBI Taxonomy" id="45954"/>
    <lineage>
        <taxon>Eukaryota</taxon>
        <taxon>Metazoa</taxon>
        <taxon>Spiralia</taxon>
        <taxon>Lophotrochozoa</taxon>
        <taxon>Mollusca</taxon>
        <taxon>Bivalvia</taxon>
        <taxon>Autobranchia</taxon>
        <taxon>Heteroconchia</taxon>
        <taxon>Euheterodonta</taxon>
        <taxon>Imparidentia</taxon>
        <taxon>Neoheterodontei</taxon>
        <taxon>Myida</taxon>
        <taxon>Dreissenoidea</taxon>
        <taxon>Dreissenidae</taxon>
        <taxon>Dreissena</taxon>
    </lineage>
</organism>
<dbReference type="PANTHER" id="PTHR23333:SF20">
    <property type="entry name" value="NSFL1 COFACTOR P47"/>
    <property type="match status" value="1"/>
</dbReference>
<feature type="compositionally biased region" description="Acidic residues" evidence="8">
    <location>
        <begin position="127"/>
        <end position="137"/>
    </location>
</feature>
<dbReference type="Gene3D" id="3.10.20.90">
    <property type="entry name" value="Phosphatidylinositol 3-kinase Catalytic Subunit, Chain A, domain 1"/>
    <property type="match status" value="1"/>
</dbReference>
<dbReference type="FunFam" id="3.30.420.210:FF:000001">
    <property type="entry name" value="NSFL1 (P97) cofactor (P47)"/>
    <property type="match status" value="1"/>
</dbReference>
<comment type="caution">
    <text evidence="11">The sequence shown here is derived from an EMBL/GenBank/DDBJ whole genome shotgun (WGS) entry which is preliminary data.</text>
</comment>
<protein>
    <submittedName>
        <fullName evidence="11">Uncharacterized protein</fullName>
    </submittedName>
</protein>
<evidence type="ECO:0000256" key="2">
    <source>
        <dbReference type="ARBA" id="ARBA00004300"/>
    </source>
</evidence>
<feature type="domain" description="SEP" evidence="10">
    <location>
        <begin position="219"/>
        <end position="284"/>
    </location>
</feature>
<dbReference type="Pfam" id="PF14555">
    <property type="entry name" value="UBA_4"/>
    <property type="match status" value="1"/>
</dbReference>
<sequence>MAAKQGMIDSFVKITGADENRAKFYLESSAWNLEMAMASFYEGDPDDDDDLVAVGQSINAHTGQSISPHRGQSISPLIGQSISPHTGQSGTPASSQGRQDTSKGGTKRSSNTGNSRFATIGSMNAGVDEDESSEEEGQAFYAGGSEHSGQQVLGPKKKKHVVEDLFKSAREHGAEEVGQEAPQPRAGPAFKGSGYRLGDTEGASSERIHGEPVMFHKKQIDCVLKLWKDGFSVDDGPLRDFHDPANKEFLAAISNGEVPQELIRAARGGEVNLNMEDHRQEQYVKPKVPLRAFTGEGHTLGSPAPNLVSPVRSSPAAVSGHTSSLTVDESRPSTTIQIRLMDGTRLVQKFNLTHKVSDIRRHIISSRPEYHATNFILQTTFPNRELTNESETIETAKLQNAVVVQRMK</sequence>
<feature type="compositionally biased region" description="Polar residues" evidence="8">
    <location>
        <begin position="320"/>
        <end position="330"/>
    </location>
</feature>
<feature type="compositionally biased region" description="Polar residues" evidence="8">
    <location>
        <begin position="56"/>
        <end position="117"/>
    </location>
</feature>
<dbReference type="SUPFAM" id="SSF102848">
    <property type="entry name" value="NSFL1 (p97 ATPase) cofactor p47, SEP domain"/>
    <property type="match status" value="1"/>
</dbReference>